<dbReference type="InterPro" id="IPR036640">
    <property type="entry name" value="ABC1_TM_sf"/>
</dbReference>
<keyword evidence="2 7" id="KW-0812">Transmembrane</keyword>
<dbReference type="Pfam" id="PF00664">
    <property type="entry name" value="ABC_membrane"/>
    <property type="match status" value="1"/>
</dbReference>
<dbReference type="EMBL" id="JAENHO010000006">
    <property type="protein sequence ID" value="MBL7257210.1"/>
    <property type="molecule type" value="Genomic_DNA"/>
</dbReference>
<dbReference type="PROSITE" id="PS00211">
    <property type="entry name" value="ABC_TRANSPORTER_1"/>
    <property type="match status" value="1"/>
</dbReference>
<dbReference type="InterPro" id="IPR011527">
    <property type="entry name" value="ABC1_TM_dom"/>
</dbReference>
<proteinExistence type="predicted"/>
<evidence type="ECO:0000256" key="3">
    <source>
        <dbReference type="ARBA" id="ARBA00022741"/>
    </source>
</evidence>
<feature type="transmembrane region" description="Helical" evidence="7">
    <location>
        <begin position="127"/>
        <end position="144"/>
    </location>
</feature>
<evidence type="ECO:0000256" key="4">
    <source>
        <dbReference type="ARBA" id="ARBA00022840"/>
    </source>
</evidence>
<evidence type="ECO:0000313" key="11">
    <source>
        <dbReference type="Proteomes" id="UP000598996"/>
    </source>
</evidence>
<dbReference type="PANTHER" id="PTHR43394">
    <property type="entry name" value="ATP-DEPENDENT PERMEASE MDL1, MITOCHONDRIAL"/>
    <property type="match status" value="1"/>
</dbReference>
<organism evidence="10 11">
    <name type="scientific">Paractinoplanes lichenicola</name>
    <dbReference type="NCBI Taxonomy" id="2802976"/>
    <lineage>
        <taxon>Bacteria</taxon>
        <taxon>Bacillati</taxon>
        <taxon>Actinomycetota</taxon>
        <taxon>Actinomycetes</taxon>
        <taxon>Micromonosporales</taxon>
        <taxon>Micromonosporaceae</taxon>
        <taxon>Paractinoplanes</taxon>
    </lineage>
</organism>
<dbReference type="Gene3D" id="1.20.1560.10">
    <property type="entry name" value="ABC transporter type 1, transmembrane domain"/>
    <property type="match status" value="1"/>
</dbReference>
<sequence>MQILLRLLRPHLRVLALGLVLGLIANAANLAAPLATKRIIDTLGTGNALTGPITLLLVLVVIGSVIGLWQWILMGTLAEQVVLDARLSVIQRYFRARLAELTGRPTGELVTRVTADPGLLHQASSSIVGLINASLAFVATLVLMGTLDLVLLLCTLAAVAIVGAVMALLLPTISKSQKAAQDAVGDLGGELEGTLRAMRTVKASRAEQRQGDRIESDARRAAAFNIRAARRAAWVWTVSWSGVSLAIIAVLGVGAWRADAGLLEVSSLIAFLLYAFQLMGPIGELTNNVTALQSGIAAARRISEVYAMTSETSTPTPGSRVADAPVLSAERVTLSYTVDGPAALDDVTLSIPARGHTAIVGPSGAGKTSLFSLLLRFLDPDSGEIYLHGRPYSALTHSEIRAELAYVEQEAPVVPGTIRENILFSHPSATDEELESVLTRVNLADKVAGLPQGVDTPISGAELSGGERQRIALARALIRTPAILLLDEATAQMDALTEAAVQTSVRDRAATGAVVTIAHRLSTVIDADRIIVLDRGRVRAVGTHDSLLASDDLYRGLVEALRIAVPSAAGSVT</sequence>
<feature type="domain" description="ABC transporter" evidence="8">
    <location>
        <begin position="327"/>
        <end position="560"/>
    </location>
</feature>
<dbReference type="InterPro" id="IPR017871">
    <property type="entry name" value="ABC_transporter-like_CS"/>
</dbReference>
<dbReference type="PROSITE" id="PS50929">
    <property type="entry name" value="ABC_TM1F"/>
    <property type="match status" value="1"/>
</dbReference>
<keyword evidence="6 7" id="KW-0472">Membrane</keyword>
<dbReference type="SUPFAM" id="SSF90123">
    <property type="entry name" value="ABC transporter transmembrane region"/>
    <property type="match status" value="1"/>
</dbReference>
<dbReference type="GO" id="GO:0005524">
    <property type="term" value="F:ATP binding"/>
    <property type="evidence" value="ECO:0007669"/>
    <property type="project" value="UniProtKB-KW"/>
</dbReference>
<dbReference type="InterPro" id="IPR003593">
    <property type="entry name" value="AAA+_ATPase"/>
</dbReference>
<dbReference type="InterPro" id="IPR003439">
    <property type="entry name" value="ABC_transporter-like_ATP-bd"/>
</dbReference>
<name>A0ABS1VRA7_9ACTN</name>
<evidence type="ECO:0000256" key="6">
    <source>
        <dbReference type="ARBA" id="ARBA00023136"/>
    </source>
</evidence>
<evidence type="ECO:0000256" key="1">
    <source>
        <dbReference type="ARBA" id="ARBA00004651"/>
    </source>
</evidence>
<feature type="transmembrane region" description="Helical" evidence="7">
    <location>
        <begin position="49"/>
        <end position="69"/>
    </location>
</feature>
<evidence type="ECO:0000256" key="7">
    <source>
        <dbReference type="SAM" id="Phobius"/>
    </source>
</evidence>
<feature type="transmembrane region" description="Helical" evidence="7">
    <location>
        <begin position="150"/>
        <end position="170"/>
    </location>
</feature>
<evidence type="ECO:0000259" key="9">
    <source>
        <dbReference type="PROSITE" id="PS50929"/>
    </source>
</evidence>
<dbReference type="CDD" id="cd18551">
    <property type="entry name" value="ABC_6TM_LmrA_like"/>
    <property type="match status" value="1"/>
</dbReference>
<reference evidence="10 11" key="1">
    <citation type="submission" date="2021-01" db="EMBL/GenBank/DDBJ databases">
        <title>Actinoplanes sp. nov. LDG1-01 isolated from lichen.</title>
        <authorList>
            <person name="Saeng-In P."/>
            <person name="Phongsopitanun W."/>
            <person name="Kanchanasin P."/>
            <person name="Yuki M."/>
            <person name="Kudo T."/>
            <person name="Ohkuma M."/>
            <person name="Tanasupawat S."/>
        </authorList>
    </citation>
    <scope>NUCLEOTIDE SEQUENCE [LARGE SCALE GENOMIC DNA]</scope>
    <source>
        <strain evidence="10 11">LDG1-01</strain>
    </source>
</reference>
<evidence type="ECO:0000259" key="8">
    <source>
        <dbReference type="PROSITE" id="PS50893"/>
    </source>
</evidence>
<keyword evidence="4 10" id="KW-0067">ATP-binding</keyword>
<dbReference type="PANTHER" id="PTHR43394:SF1">
    <property type="entry name" value="ATP-BINDING CASSETTE SUB-FAMILY B MEMBER 10, MITOCHONDRIAL"/>
    <property type="match status" value="1"/>
</dbReference>
<keyword evidence="11" id="KW-1185">Reference proteome</keyword>
<keyword evidence="3" id="KW-0547">Nucleotide-binding</keyword>
<feature type="domain" description="ABC transmembrane type-1" evidence="9">
    <location>
        <begin position="16"/>
        <end position="294"/>
    </location>
</feature>
<keyword evidence="5 7" id="KW-1133">Transmembrane helix</keyword>
<evidence type="ECO:0000256" key="5">
    <source>
        <dbReference type="ARBA" id="ARBA00022989"/>
    </source>
</evidence>
<accession>A0ABS1VRA7</accession>
<dbReference type="PROSITE" id="PS50893">
    <property type="entry name" value="ABC_TRANSPORTER_2"/>
    <property type="match status" value="1"/>
</dbReference>
<comment type="subcellular location">
    <subcellularLocation>
        <location evidence="1">Cell membrane</location>
        <topology evidence="1">Multi-pass membrane protein</topology>
    </subcellularLocation>
</comment>
<evidence type="ECO:0000256" key="2">
    <source>
        <dbReference type="ARBA" id="ARBA00022692"/>
    </source>
</evidence>
<gene>
    <name evidence="10" type="ORF">JKJ07_23205</name>
</gene>
<dbReference type="SMART" id="SM00382">
    <property type="entry name" value="AAA"/>
    <property type="match status" value="1"/>
</dbReference>
<protein>
    <submittedName>
        <fullName evidence="10">ABC transporter ATP-binding protein</fullName>
    </submittedName>
</protein>
<dbReference type="InterPro" id="IPR027417">
    <property type="entry name" value="P-loop_NTPase"/>
</dbReference>
<dbReference type="InterPro" id="IPR039421">
    <property type="entry name" value="Type_1_exporter"/>
</dbReference>
<dbReference type="RefSeq" id="WP_202993794.1">
    <property type="nucleotide sequence ID" value="NZ_JAENHO010000006.1"/>
</dbReference>
<evidence type="ECO:0000313" key="10">
    <source>
        <dbReference type="EMBL" id="MBL7257210.1"/>
    </source>
</evidence>
<feature type="transmembrane region" description="Helical" evidence="7">
    <location>
        <begin position="233"/>
        <end position="254"/>
    </location>
</feature>
<dbReference type="Gene3D" id="3.40.50.300">
    <property type="entry name" value="P-loop containing nucleotide triphosphate hydrolases"/>
    <property type="match status" value="1"/>
</dbReference>
<dbReference type="SUPFAM" id="SSF52540">
    <property type="entry name" value="P-loop containing nucleoside triphosphate hydrolases"/>
    <property type="match status" value="1"/>
</dbReference>
<comment type="caution">
    <text evidence="10">The sequence shown here is derived from an EMBL/GenBank/DDBJ whole genome shotgun (WGS) entry which is preliminary data.</text>
</comment>
<dbReference type="Proteomes" id="UP000598996">
    <property type="component" value="Unassembled WGS sequence"/>
</dbReference>
<dbReference type="Pfam" id="PF00005">
    <property type="entry name" value="ABC_tran"/>
    <property type="match status" value="1"/>
</dbReference>